<proteinExistence type="predicted"/>
<feature type="region of interest" description="Disordered" evidence="5">
    <location>
        <begin position="285"/>
        <end position="326"/>
    </location>
</feature>
<dbReference type="eggNOG" id="COG1309">
    <property type="taxonomic scope" value="Bacteria"/>
</dbReference>
<dbReference type="HOGENOM" id="CLU_069543_0_1_11"/>
<dbReference type="Gene3D" id="1.10.10.60">
    <property type="entry name" value="Homeodomain-like"/>
    <property type="match status" value="1"/>
</dbReference>
<keyword evidence="2 4" id="KW-0238">DNA-binding</keyword>
<comment type="caution">
    <text evidence="7">The sequence shown here is derived from an EMBL/GenBank/DDBJ whole genome shotgun (WGS) entry which is preliminary data.</text>
</comment>
<name>Z9JY58_9MICO</name>
<dbReference type="PANTHER" id="PTHR30055:SF151">
    <property type="entry name" value="TRANSCRIPTIONAL REGULATORY PROTEIN"/>
    <property type="match status" value="1"/>
</dbReference>
<evidence type="ECO:0000313" key="7">
    <source>
        <dbReference type="EMBL" id="EWS83069.1"/>
    </source>
</evidence>
<dbReference type="SUPFAM" id="SSF48498">
    <property type="entry name" value="Tetracyclin repressor-like, C-terminal domain"/>
    <property type="match status" value="1"/>
</dbReference>
<dbReference type="InterPro" id="IPR001647">
    <property type="entry name" value="HTH_TetR"/>
</dbReference>
<evidence type="ECO:0000256" key="1">
    <source>
        <dbReference type="ARBA" id="ARBA00023015"/>
    </source>
</evidence>
<evidence type="ECO:0000256" key="5">
    <source>
        <dbReference type="SAM" id="MobiDB-lite"/>
    </source>
</evidence>
<evidence type="ECO:0000256" key="4">
    <source>
        <dbReference type="PROSITE-ProRule" id="PRU00335"/>
    </source>
</evidence>
<dbReference type="Proteomes" id="UP000023067">
    <property type="component" value="Unassembled WGS sequence"/>
</dbReference>
<dbReference type="InterPro" id="IPR009057">
    <property type="entry name" value="Homeodomain-like_sf"/>
</dbReference>
<dbReference type="STRING" id="396014.BF93_00445"/>
<organism evidence="7 8">
    <name type="scientific">Brachybacterium phenoliresistens</name>
    <dbReference type="NCBI Taxonomy" id="396014"/>
    <lineage>
        <taxon>Bacteria</taxon>
        <taxon>Bacillati</taxon>
        <taxon>Actinomycetota</taxon>
        <taxon>Actinomycetes</taxon>
        <taxon>Micrococcales</taxon>
        <taxon>Dermabacteraceae</taxon>
        <taxon>Brachybacterium</taxon>
    </lineage>
</organism>
<dbReference type="Gene3D" id="1.10.357.10">
    <property type="entry name" value="Tetracycline Repressor, domain 2"/>
    <property type="match status" value="1"/>
</dbReference>
<keyword evidence="1" id="KW-0805">Transcription regulation</keyword>
<dbReference type="PANTHER" id="PTHR30055">
    <property type="entry name" value="HTH-TYPE TRANSCRIPTIONAL REGULATOR RUTR"/>
    <property type="match status" value="1"/>
</dbReference>
<protein>
    <recommendedName>
        <fullName evidence="6">HTH tetR-type domain-containing protein</fullName>
    </recommendedName>
</protein>
<sequence>MSYAVRMSEEQHDGVSRLVAMAWGVATAPQRGPRRELSHERIVEAAIAIADAEGLAAVTMQRVAKTFGFTTMALYRYVSSKDDLHQLMLDAVVGDDWAVEDEDWRTGLEQWARTIAAGYARHPWALDLPLSSETLLMPGQVHAVDQGMRALRTLTAPPEAKLGVLMAVAVQVRGFAALGRDVSGDGGAVAEPTRRLLREIVAQGRFPDARAVIDSGLFFGEAGLEAGGDDDLGVALQLLMPGIEAVLDGSSTGAAPPAPLDDPAARLTAAQEELAAVTALRKATQRRVRELEKREDRARRARDEARAAAKAAARAAARADGSSLGS</sequence>
<dbReference type="AlphaFoldDB" id="Z9JY58"/>
<dbReference type="GO" id="GO:0000976">
    <property type="term" value="F:transcription cis-regulatory region binding"/>
    <property type="evidence" value="ECO:0007669"/>
    <property type="project" value="TreeGrafter"/>
</dbReference>
<feature type="domain" description="HTH tetR-type" evidence="6">
    <location>
        <begin position="36"/>
        <end position="96"/>
    </location>
</feature>
<dbReference type="EMBL" id="JDYK01000001">
    <property type="protein sequence ID" value="EWS83069.1"/>
    <property type="molecule type" value="Genomic_DNA"/>
</dbReference>
<dbReference type="InterPro" id="IPR036271">
    <property type="entry name" value="Tet_transcr_reg_TetR-rel_C_sf"/>
</dbReference>
<dbReference type="Pfam" id="PF00440">
    <property type="entry name" value="TetR_N"/>
    <property type="match status" value="1"/>
</dbReference>
<evidence type="ECO:0000256" key="3">
    <source>
        <dbReference type="ARBA" id="ARBA00023163"/>
    </source>
</evidence>
<accession>Z9JY58</accession>
<feature type="compositionally biased region" description="Basic and acidic residues" evidence="5">
    <location>
        <begin position="287"/>
        <end position="307"/>
    </location>
</feature>
<gene>
    <name evidence="7" type="ORF">BF93_00445</name>
</gene>
<dbReference type="InterPro" id="IPR050109">
    <property type="entry name" value="HTH-type_TetR-like_transc_reg"/>
</dbReference>
<reference evidence="7 8" key="1">
    <citation type="submission" date="2014-02" db="EMBL/GenBank/DDBJ databases">
        <title>Genome sequence of Brachybacterium phenoliresistens strain W13A50.</title>
        <authorList>
            <person name="Wang X."/>
        </authorList>
    </citation>
    <scope>NUCLEOTIDE SEQUENCE [LARGE SCALE GENOMIC DNA]</scope>
    <source>
        <strain evidence="7 8">W13A50</strain>
    </source>
</reference>
<dbReference type="GO" id="GO:0003700">
    <property type="term" value="F:DNA-binding transcription factor activity"/>
    <property type="evidence" value="ECO:0007669"/>
    <property type="project" value="TreeGrafter"/>
</dbReference>
<feature type="compositionally biased region" description="Low complexity" evidence="5">
    <location>
        <begin position="308"/>
        <end position="320"/>
    </location>
</feature>
<dbReference type="SUPFAM" id="SSF46689">
    <property type="entry name" value="Homeodomain-like"/>
    <property type="match status" value="1"/>
</dbReference>
<evidence type="ECO:0000256" key="2">
    <source>
        <dbReference type="ARBA" id="ARBA00023125"/>
    </source>
</evidence>
<evidence type="ECO:0000259" key="6">
    <source>
        <dbReference type="PROSITE" id="PS50977"/>
    </source>
</evidence>
<evidence type="ECO:0000313" key="8">
    <source>
        <dbReference type="Proteomes" id="UP000023067"/>
    </source>
</evidence>
<dbReference type="PROSITE" id="PS50977">
    <property type="entry name" value="HTH_TETR_2"/>
    <property type="match status" value="1"/>
</dbReference>
<keyword evidence="8" id="KW-1185">Reference proteome</keyword>
<keyword evidence="3" id="KW-0804">Transcription</keyword>
<feature type="DNA-binding region" description="H-T-H motif" evidence="4">
    <location>
        <begin position="59"/>
        <end position="78"/>
    </location>
</feature>